<gene>
    <name evidence="2" type="ORF">MAR_026015</name>
</gene>
<accession>A0ABY7EPQ8</accession>
<sequence>MLQTRGIDSKSHITGRSVHNQRIERFWRELWQGCTNTYYNLFWRMEMDGILNVGNENHLLALHLVYLKRIQTSVDRFVQATSQRPLRTEHGRTPMQLWIMGQVLDPKINLTDEEAESYGIDYVTPDLVFNNDQEGLVVPPLMEIPADATREVETILQQPVDSPFEVKVYKDICNHF</sequence>
<name>A0ABY7EPQ8_MYAAR</name>
<reference evidence="2" key="1">
    <citation type="submission" date="2022-11" db="EMBL/GenBank/DDBJ databases">
        <title>Centuries of genome instability and evolution in soft-shell clam transmissible cancer (bioRxiv).</title>
        <authorList>
            <person name="Hart S.F.M."/>
            <person name="Yonemitsu M.A."/>
            <person name="Giersch R.M."/>
            <person name="Beal B.F."/>
            <person name="Arriagada G."/>
            <person name="Davis B.W."/>
            <person name="Ostrander E.A."/>
            <person name="Goff S.P."/>
            <person name="Metzger M.J."/>
        </authorList>
    </citation>
    <scope>NUCLEOTIDE SEQUENCE</scope>
    <source>
        <strain evidence="2">MELC-2E11</strain>
        <tissue evidence="2">Siphon/mantle</tissue>
    </source>
</reference>
<organism evidence="2 3">
    <name type="scientific">Mya arenaria</name>
    <name type="common">Soft-shell clam</name>
    <dbReference type="NCBI Taxonomy" id="6604"/>
    <lineage>
        <taxon>Eukaryota</taxon>
        <taxon>Metazoa</taxon>
        <taxon>Spiralia</taxon>
        <taxon>Lophotrochozoa</taxon>
        <taxon>Mollusca</taxon>
        <taxon>Bivalvia</taxon>
        <taxon>Autobranchia</taxon>
        <taxon>Heteroconchia</taxon>
        <taxon>Euheterodonta</taxon>
        <taxon>Imparidentia</taxon>
        <taxon>Neoheterodontei</taxon>
        <taxon>Myida</taxon>
        <taxon>Myoidea</taxon>
        <taxon>Myidae</taxon>
        <taxon>Mya</taxon>
    </lineage>
</organism>
<evidence type="ECO:0000313" key="3">
    <source>
        <dbReference type="Proteomes" id="UP001164746"/>
    </source>
</evidence>
<proteinExistence type="predicted"/>
<dbReference type="Proteomes" id="UP001164746">
    <property type="component" value="Chromosome 8"/>
</dbReference>
<protein>
    <recommendedName>
        <fullName evidence="1">Integrase core domain-containing protein</fullName>
    </recommendedName>
</protein>
<dbReference type="Pfam" id="PF24764">
    <property type="entry name" value="rva_4"/>
    <property type="match status" value="1"/>
</dbReference>
<dbReference type="PANTHER" id="PTHR46791">
    <property type="entry name" value="EXPRESSED PROTEIN"/>
    <property type="match status" value="1"/>
</dbReference>
<evidence type="ECO:0000259" key="1">
    <source>
        <dbReference type="Pfam" id="PF24764"/>
    </source>
</evidence>
<evidence type="ECO:0000313" key="2">
    <source>
        <dbReference type="EMBL" id="WAR11835.1"/>
    </source>
</evidence>
<dbReference type="PANTHER" id="PTHR46791:SF5">
    <property type="entry name" value="CLR5 DOMAIN-CONTAINING PROTEIN-RELATED"/>
    <property type="match status" value="1"/>
</dbReference>
<dbReference type="EMBL" id="CP111019">
    <property type="protein sequence ID" value="WAR11835.1"/>
    <property type="molecule type" value="Genomic_DNA"/>
</dbReference>
<feature type="domain" description="Integrase core" evidence="1">
    <location>
        <begin position="1"/>
        <end position="104"/>
    </location>
</feature>
<dbReference type="InterPro" id="IPR058913">
    <property type="entry name" value="Integrase_dom_put"/>
</dbReference>
<keyword evidence="3" id="KW-1185">Reference proteome</keyword>